<organism evidence="19 20">
    <name type="scientific">Aspergillus neoniger (strain CBS 115656)</name>
    <dbReference type="NCBI Taxonomy" id="1448310"/>
    <lineage>
        <taxon>Eukaryota</taxon>
        <taxon>Fungi</taxon>
        <taxon>Dikarya</taxon>
        <taxon>Ascomycota</taxon>
        <taxon>Pezizomycotina</taxon>
        <taxon>Eurotiomycetes</taxon>
        <taxon>Eurotiomycetidae</taxon>
        <taxon>Eurotiales</taxon>
        <taxon>Aspergillaceae</taxon>
        <taxon>Aspergillus</taxon>
        <taxon>Aspergillus subgen. Circumdati</taxon>
    </lineage>
</organism>
<evidence type="ECO:0000256" key="7">
    <source>
        <dbReference type="ARBA" id="ARBA00022527"/>
    </source>
</evidence>
<evidence type="ECO:0000256" key="9">
    <source>
        <dbReference type="ARBA" id="ARBA00022741"/>
    </source>
</evidence>
<keyword evidence="9" id="KW-0547">Nucleotide-binding</keyword>
<comment type="function">
    <text evidence="1">Component of the EKC/KEOPS complex that is required for the formation of a threonylcarbamoyl group on adenosine at position 37 (t(6)A37) in tRNAs that read codons beginning with adenine. The complex is probably involved in the transfer of the threonylcarbamoyl moiety of threonylcarbamoyl-AMP (TC-AMP) to the N6 group of A37. BUD32 has ATPase activity in the context of the EKC/KEOPS complex and likely plays a supporting role to the catalytic subunit KAE1. The EKC/KEOPS complex also promotes both telomere uncapping and telomere elongation. The complex is required for efficient recruitment of transcriptional coactivators.</text>
</comment>
<comment type="catalytic activity">
    <reaction evidence="15">
        <text>L-threonyl-[protein] + ATP = O-phospho-L-threonyl-[protein] + ADP + H(+)</text>
        <dbReference type="Rhea" id="RHEA:46608"/>
        <dbReference type="Rhea" id="RHEA-COMP:11060"/>
        <dbReference type="Rhea" id="RHEA-COMP:11605"/>
        <dbReference type="ChEBI" id="CHEBI:15378"/>
        <dbReference type="ChEBI" id="CHEBI:30013"/>
        <dbReference type="ChEBI" id="CHEBI:30616"/>
        <dbReference type="ChEBI" id="CHEBI:61977"/>
        <dbReference type="ChEBI" id="CHEBI:456216"/>
        <dbReference type="EC" id="2.7.11.1"/>
    </reaction>
</comment>
<keyword evidence="20" id="KW-1185">Reference proteome</keyword>
<comment type="catalytic activity">
    <reaction evidence="16">
        <text>L-seryl-[protein] + ATP = O-phospho-L-seryl-[protein] + ADP + H(+)</text>
        <dbReference type="Rhea" id="RHEA:17989"/>
        <dbReference type="Rhea" id="RHEA-COMP:9863"/>
        <dbReference type="Rhea" id="RHEA-COMP:11604"/>
        <dbReference type="ChEBI" id="CHEBI:15378"/>
        <dbReference type="ChEBI" id="CHEBI:29999"/>
        <dbReference type="ChEBI" id="CHEBI:30616"/>
        <dbReference type="ChEBI" id="CHEBI:83421"/>
        <dbReference type="ChEBI" id="CHEBI:456216"/>
        <dbReference type="EC" id="2.7.11.1"/>
    </reaction>
</comment>
<feature type="region of interest" description="Disordered" evidence="17">
    <location>
        <begin position="45"/>
        <end position="72"/>
    </location>
</feature>
<dbReference type="Gene3D" id="1.10.510.10">
    <property type="entry name" value="Transferase(Phosphotransferase) domain 1"/>
    <property type="match status" value="1"/>
</dbReference>
<dbReference type="InterPro" id="IPR008266">
    <property type="entry name" value="Tyr_kinase_AS"/>
</dbReference>
<evidence type="ECO:0000313" key="20">
    <source>
        <dbReference type="Proteomes" id="UP000247647"/>
    </source>
</evidence>
<keyword evidence="12" id="KW-0779">Telomere</keyword>
<comment type="subunit">
    <text evidence="3">Component of the EKC/KEOPS complex composed of at least BUD32, CGI121, GON7, KAE1 and PCC1; the whole complex dimerizes.</text>
</comment>
<evidence type="ECO:0000256" key="8">
    <source>
        <dbReference type="ARBA" id="ARBA00022679"/>
    </source>
</evidence>
<dbReference type="RefSeq" id="XP_025480954.1">
    <property type="nucleotide sequence ID" value="XM_025626670.1"/>
</dbReference>
<evidence type="ECO:0000256" key="15">
    <source>
        <dbReference type="ARBA" id="ARBA00047899"/>
    </source>
</evidence>
<dbReference type="Proteomes" id="UP000247647">
    <property type="component" value="Unassembled WGS sequence"/>
</dbReference>
<evidence type="ECO:0000256" key="6">
    <source>
        <dbReference type="ARBA" id="ARBA00019973"/>
    </source>
</evidence>
<evidence type="ECO:0000256" key="14">
    <source>
        <dbReference type="ARBA" id="ARBA00033194"/>
    </source>
</evidence>
<dbReference type="GO" id="GO:0000781">
    <property type="term" value="C:chromosome, telomeric region"/>
    <property type="evidence" value="ECO:0007669"/>
    <property type="project" value="UniProtKB-SubCell"/>
</dbReference>
<dbReference type="Pfam" id="PF00069">
    <property type="entry name" value="Pkinase"/>
    <property type="match status" value="1"/>
</dbReference>
<evidence type="ECO:0000259" key="18">
    <source>
        <dbReference type="PROSITE" id="PS50011"/>
    </source>
</evidence>
<protein>
    <recommendedName>
        <fullName evidence="6">EKC/KEOPS complex subunit BUD32</fullName>
        <ecNumber evidence="4">2.7.11.1</ecNumber>
    </recommendedName>
    <alternativeName>
        <fullName evidence="13 14">Atypical Serine/threonine protein kinase BUD32</fullName>
    </alternativeName>
    <alternativeName>
        <fullName evidence="5">EKC/KEOPS complex subunit bud32</fullName>
    </alternativeName>
</protein>
<dbReference type="GO" id="GO:0004674">
    <property type="term" value="F:protein serine/threonine kinase activity"/>
    <property type="evidence" value="ECO:0007669"/>
    <property type="project" value="UniProtKB-KW"/>
</dbReference>
<evidence type="ECO:0000256" key="5">
    <source>
        <dbReference type="ARBA" id="ARBA00013948"/>
    </source>
</evidence>
<feature type="compositionally biased region" description="Polar residues" evidence="17">
    <location>
        <begin position="345"/>
        <end position="370"/>
    </location>
</feature>
<dbReference type="OrthoDB" id="1668230at2759"/>
<keyword evidence="10" id="KW-0418">Kinase</keyword>
<evidence type="ECO:0000256" key="4">
    <source>
        <dbReference type="ARBA" id="ARBA00012513"/>
    </source>
</evidence>
<keyword evidence="7" id="KW-0723">Serine/threonine-protein kinase</keyword>
<dbReference type="GO" id="GO:0005524">
    <property type="term" value="F:ATP binding"/>
    <property type="evidence" value="ECO:0007669"/>
    <property type="project" value="UniProtKB-KW"/>
</dbReference>
<keyword evidence="8" id="KW-0808">Transferase</keyword>
<evidence type="ECO:0000256" key="13">
    <source>
        <dbReference type="ARBA" id="ARBA00030980"/>
    </source>
</evidence>
<feature type="domain" description="Protein kinase" evidence="18">
    <location>
        <begin position="1"/>
        <end position="370"/>
    </location>
</feature>
<dbReference type="InterPro" id="IPR011009">
    <property type="entry name" value="Kinase-like_dom_sf"/>
</dbReference>
<evidence type="ECO:0000256" key="10">
    <source>
        <dbReference type="ARBA" id="ARBA00022777"/>
    </source>
</evidence>
<evidence type="ECO:0000256" key="12">
    <source>
        <dbReference type="ARBA" id="ARBA00022895"/>
    </source>
</evidence>
<accession>A0A318YMM4</accession>
<evidence type="ECO:0000256" key="11">
    <source>
        <dbReference type="ARBA" id="ARBA00022840"/>
    </source>
</evidence>
<reference evidence="19" key="1">
    <citation type="submission" date="2016-12" db="EMBL/GenBank/DDBJ databases">
        <title>The genomes of Aspergillus section Nigri reveals drivers in fungal speciation.</title>
        <authorList>
            <consortium name="DOE Joint Genome Institute"/>
            <person name="Vesth T.C."/>
            <person name="Nybo J."/>
            <person name="Theobald S."/>
            <person name="Brandl J."/>
            <person name="Frisvad J.C."/>
            <person name="Nielsen K.F."/>
            <person name="Lyhne E.K."/>
            <person name="Kogle M.E."/>
            <person name="Kuo A."/>
            <person name="Riley R."/>
            <person name="Clum A."/>
            <person name="Nolan M."/>
            <person name="Lipzen A."/>
            <person name="Salamov A."/>
            <person name="Henrissat B."/>
            <person name="Wiebenga A."/>
            <person name="De Vries R.P."/>
            <person name="Grigoriev I.V."/>
            <person name="Mortensen U.H."/>
            <person name="Andersen M.R."/>
            <person name="Baker S.E."/>
        </authorList>
    </citation>
    <scope>NUCLEOTIDE SEQUENCE [LARGE SCALE GENOMIC DNA]</scope>
    <source>
        <strain evidence="19">CBS 115656</strain>
    </source>
</reference>
<dbReference type="SMART" id="SM00220">
    <property type="entry name" value="S_TKc"/>
    <property type="match status" value="1"/>
</dbReference>
<dbReference type="PROSITE" id="PS00109">
    <property type="entry name" value="PROTEIN_KINASE_TYR"/>
    <property type="match status" value="1"/>
</dbReference>
<evidence type="ECO:0000313" key="19">
    <source>
        <dbReference type="EMBL" id="PYH35476.1"/>
    </source>
</evidence>
<dbReference type="PANTHER" id="PTHR24343">
    <property type="entry name" value="SERINE/THREONINE KINASE"/>
    <property type="match status" value="1"/>
</dbReference>
<name>A0A318YMM4_ASPNB</name>
<dbReference type="EC" id="2.7.11.1" evidence="4"/>
<dbReference type="InterPro" id="IPR000719">
    <property type="entry name" value="Prot_kinase_dom"/>
</dbReference>
<dbReference type="AlphaFoldDB" id="A0A318YMM4"/>
<evidence type="ECO:0000256" key="2">
    <source>
        <dbReference type="ARBA" id="ARBA00004574"/>
    </source>
</evidence>
<evidence type="ECO:0000256" key="3">
    <source>
        <dbReference type="ARBA" id="ARBA00011534"/>
    </source>
</evidence>
<gene>
    <name evidence="19" type="ORF">BO87DRAFT_415135</name>
</gene>
<feature type="compositionally biased region" description="Basic and acidic residues" evidence="17">
    <location>
        <begin position="45"/>
        <end position="66"/>
    </location>
</feature>
<proteinExistence type="predicted"/>
<dbReference type="PROSITE" id="PS50011">
    <property type="entry name" value="PROTEIN_KINASE_DOM"/>
    <property type="match status" value="1"/>
</dbReference>
<feature type="region of interest" description="Disordered" evidence="17">
    <location>
        <begin position="342"/>
        <end position="370"/>
    </location>
</feature>
<evidence type="ECO:0000256" key="16">
    <source>
        <dbReference type="ARBA" id="ARBA00048679"/>
    </source>
</evidence>
<evidence type="ECO:0000256" key="1">
    <source>
        <dbReference type="ARBA" id="ARBA00003747"/>
    </source>
</evidence>
<keyword evidence="11" id="KW-0067">ATP-binding</keyword>
<dbReference type="GeneID" id="37129126"/>
<dbReference type="EMBL" id="KZ821456">
    <property type="protein sequence ID" value="PYH35476.1"/>
    <property type="molecule type" value="Genomic_DNA"/>
</dbReference>
<evidence type="ECO:0000256" key="17">
    <source>
        <dbReference type="SAM" id="MobiDB-lite"/>
    </source>
</evidence>
<dbReference type="SUPFAM" id="SSF56112">
    <property type="entry name" value="Protein kinase-like (PK-like)"/>
    <property type="match status" value="1"/>
</dbReference>
<comment type="subcellular location">
    <subcellularLocation>
        <location evidence="2">Chromosome</location>
        <location evidence="2">Telomere</location>
    </subcellularLocation>
</comment>
<keyword evidence="12" id="KW-0158">Chromosome</keyword>
<sequence length="370" mass="41665">MTLMRLMMPSLLLFIDPIWSSFYFVYFSLSSLFTAMLPRYRHNAESECPSRPEAEPDAKTARKSTVERSNLPRPYPQEITYICVSGLTEGGEFSSLSKIPEARPGEVIYVTKGKTLTWGGTAILERLPSGSVMKTPIPNPYCPPEEEDHRRNMRLEANIYVMWCKQVARALSALHAHHIIHCDLSPRNILLDSGLNAKIADFGGASLCGSEPSATPATRFRPPGYDWNVTPVYGDDSFGLGSLIYFIMTGTYPYKDILSDEFEKLYEVQQFPDVSNVLCGFVISQCVDYHLSSDNIHFTVAYYWDARHQIGSIHLSLPKKCAFITAAGKWARAIIVRGGPRRNLMGNQRKSNRNLTEIQQDSIKNPSKIH</sequence>